<feature type="domain" description="4'-phosphopantetheinyl transferase N-terminal" evidence="4">
    <location>
        <begin position="16"/>
        <end position="98"/>
    </location>
</feature>
<evidence type="ECO:0000313" key="6">
    <source>
        <dbReference type="Proteomes" id="UP001489509"/>
    </source>
</evidence>
<keyword evidence="6" id="KW-1185">Reference proteome</keyword>
<sequence length="221" mass="23903">MDVYLMEVSPLLRQETLASTLPFLSPGRREALGRLLKPDDRARSAGAGLLLRHALKGAGIAAEQAAFAAGAHGKPYLTGHPGIHFSLSHSGNWAACAMDKSPVGVDLEEVGPARLPVARRTFAAEEYTYLQSLAGRERDLFFTALWTAKESVLKWAGDGLAGGLAAVSVEHRHLRPATARYRQTRLRLRSLLPRPGVVLTAATAQDSSDFRLTVVPFENIL</sequence>
<accession>A0ABV1E018</accession>
<dbReference type="EMBL" id="JBBMFD010000010">
    <property type="protein sequence ID" value="MEQ2440649.1"/>
    <property type="molecule type" value="Genomic_DNA"/>
</dbReference>
<dbReference type="Pfam" id="PF22624">
    <property type="entry name" value="AASDHPPT_N"/>
    <property type="match status" value="1"/>
</dbReference>
<evidence type="ECO:0000313" key="5">
    <source>
        <dbReference type="EMBL" id="MEQ2440649.1"/>
    </source>
</evidence>
<evidence type="ECO:0000259" key="4">
    <source>
        <dbReference type="Pfam" id="PF22624"/>
    </source>
</evidence>
<gene>
    <name evidence="5" type="ORF">WMO26_07400</name>
</gene>
<dbReference type="Proteomes" id="UP001489509">
    <property type="component" value="Unassembled WGS sequence"/>
</dbReference>
<evidence type="ECO:0000256" key="1">
    <source>
        <dbReference type="ARBA" id="ARBA00010990"/>
    </source>
</evidence>
<name>A0ABV1E018_9FIRM</name>
<keyword evidence="2 5" id="KW-0808">Transferase</keyword>
<proteinExistence type="inferred from homology"/>
<dbReference type="PANTHER" id="PTHR12215">
    <property type="entry name" value="PHOSPHOPANTETHEINE TRANSFERASE"/>
    <property type="match status" value="1"/>
</dbReference>
<organism evidence="5 6">
    <name type="scientific">Solibaculum intestinale</name>
    <dbReference type="NCBI Taxonomy" id="3133165"/>
    <lineage>
        <taxon>Bacteria</taxon>
        <taxon>Bacillati</taxon>
        <taxon>Bacillota</taxon>
        <taxon>Clostridia</taxon>
        <taxon>Eubacteriales</taxon>
        <taxon>Oscillospiraceae</taxon>
        <taxon>Solibaculum</taxon>
    </lineage>
</organism>
<dbReference type="InterPro" id="IPR050559">
    <property type="entry name" value="P-Pant_transferase_sf"/>
</dbReference>
<dbReference type="GO" id="GO:0016740">
    <property type="term" value="F:transferase activity"/>
    <property type="evidence" value="ECO:0007669"/>
    <property type="project" value="UniProtKB-KW"/>
</dbReference>
<protein>
    <submittedName>
        <fullName evidence="5">4'-phosphopantetheinyl transferase superfamily protein</fullName>
    </submittedName>
</protein>
<dbReference type="InterPro" id="IPR037143">
    <property type="entry name" value="4-PPantetheinyl_Trfase_dom_sf"/>
</dbReference>
<comment type="caution">
    <text evidence="5">The sequence shown here is derived from an EMBL/GenBank/DDBJ whole genome shotgun (WGS) entry which is preliminary data.</text>
</comment>
<comment type="similarity">
    <text evidence="1">Belongs to the P-Pant transferase superfamily. Gsp/Sfp/HetI/AcpT family.</text>
</comment>
<reference evidence="5 6" key="1">
    <citation type="submission" date="2024-03" db="EMBL/GenBank/DDBJ databases">
        <title>Human intestinal bacterial collection.</title>
        <authorList>
            <person name="Pauvert C."/>
            <person name="Hitch T.C.A."/>
            <person name="Clavel T."/>
        </authorList>
    </citation>
    <scope>NUCLEOTIDE SEQUENCE [LARGE SCALE GENOMIC DNA]</scope>
    <source>
        <strain evidence="5 6">CLA-JM-H44</strain>
    </source>
</reference>
<dbReference type="SUPFAM" id="SSF56214">
    <property type="entry name" value="4'-phosphopantetheinyl transferase"/>
    <property type="match status" value="2"/>
</dbReference>
<dbReference type="InterPro" id="IPR008278">
    <property type="entry name" value="4-PPantetheinyl_Trfase_dom"/>
</dbReference>
<evidence type="ECO:0000256" key="2">
    <source>
        <dbReference type="ARBA" id="ARBA00022679"/>
    </source>
</evidence>
<dbReference type="Gene3D" id="3.90.470.20">
    <property type="entry name" value="4'-phosphopantetheinyl transferase domain"/>
    <property type="match status" value="2"/>
</dbReference>
<dbReference type="Pfam" id="PF01648">
    <property type="entry name" value="ACPS"/>
    <property type="match status" value="1"/>
</dbReference>
<dbReference type="PANTHER" id="PTHR12215:SF10">
    <property type="entry name" value="L-AMINOADIPATE-SEMIALDEHYDE DEHYDROGENASE-PHOSPHOPANTETHEINYL TRANSFERASE"/>
    <property type="match status" value="1"/>
</dbReference>
<feature type="domain" description="4'-phosphopantetheinyl transferase" evidence="3">
    <location>
        <begin position="102"/>
        <end position="184"/>
    </location>
</feature>
<dbReference type="RefSeq" id="WP_349219331.1">
    <property type="nucleotide sequence ID" value="NZ_JBBMFD010000010.1"/>
</dbReference>
<dbReference type="InterPro" id="IPR055066">
    <property type="entry name" value="AASDHPPT_N"/>
</dbReference>
<evidence type="ECO:0000259" key="3">
    <source>
        <dbReference type="Pfam" id="PF01648"/>
    </source>
</evidence>